<proteinExistence type="predicted"/>
<accession>A0ABR1D2B0</accession>
<evidence type="ECO:0000313" key="3">
    <source>
        <dbReference type="Proteomes" id="UP001303046"/>
    </source>
</evidence>
<feature type="compositionally biased region" description="Polar residues" evidence="1">
    <location>
        <begin position="44"/>
        <end position="60"/>
    </location>
</feature>
<evidence type="ECO:0000313" key="2">
    <source>
        <dbReference type="EMBL" id="KAK6744385.1"/>
    </source>
</evidence>
<evidence type="ECO:0000256" key="1">
    <source>
        <dbReference type="SAM" id="MobiDB-lite"/>
    </source>
</evidence>
<dbReference type="Proteomes" id="UP001303046">
    <property type="component" value="Unassembled WGS sequence"/>
</dbReference>
<dbReference type="EMBL" id="JAVFWL010000003">
    <property type="protein sequence ID" value="KAK6744385.1"/>
    <property type="molecule type" value="Genomic_DNA"/>
</dbReference>
<protein>
    <submittedName>
        <fullName evidence="2">Uncharacterized protein</fullName>
    </submittedName>
</protein>
<sequence length="99" mass="11032">MDTFDIHWRDHKGAEMEPTATATIFTLDDLIRKETELADMLRTTISASSTPQYNPTNTTDEPVDATSIRNPALTPPHMSEGSSPPYPAEDTMNVQLRNL</sequence>
<organism evidence="2 3">
    <name type="scientific">Necator americanus</name>
    <name type="common">Human hookworm</name>
    <dbReference type="NCBI Taxonomy" id="51031"/>
    <lineage>
        <taxon>Eukaryota</taxon>
        <taxon>Metazoa</taxon>
        <taxon>Ecdysozoa</taxon>
        <taxon>Nematoda</taxon>
        <taxon>Chromadorea</taxon>
        <taxon>Rhabditida</taxon>
        <taxon>Rhabditina</taxon>
        <taxon>Rhabditomorpha</taxon>
        <taxon>Strongyloidea</taxon>
        <taxon>Ancylostomatidae</taxon>
        <taxon>Bunostominae</taxon>
        <taxon>Necator</taxon>
    </lineage>
</organism>
<feature type="region of interest" description="Disordered" evidence="1">
    <location>
        <begin position="44"/>
        <end position="99"/>
    </location>
</feature>
<reference evidence="2 3" key="1">
    <citation type="submission" date="2023-08" db="EMBL/GenBank/DDBJ databases">
        <title>A Necator americanus chromosomal reference genome.</title>
        <authorList>
            <person name="Ilik V."/>
            <person name="Petrzelkova K.J."/>
            <person name="Pardy F."/>
            <person name="Fuh T."/>
            <person name="Niatou-Singa F.S."/>
            <person name="Gouil Q."/>
            <person name="Baker L."/>
            <person name="Ritchie M.E."/>
            <person name="Jex A.R."/>
            <person name="Gazzola D."/>
            <person name="Li H."/>
            <person name="Toshio Fujiwara R."/>
            <person name="Zhan B."/>
            <person name="Aroian R.V."/>
            <person name="Pafco B."/>
            <person name="Schwarz E.M."/>
        </authorList>
    </citation>
    <scope>NUCLEOTIDE SEQUENCE [LARGE SCALE GENOMIC DNA]</scope>
    <source>
        <strain evidence="2 3">Aroian</strain>
        <tissue evidence="2">Whole animal</tissue>
    </source>
</reference>
<comment type="caution">
    <text evidence="2">The sequence shown here is derived from an EMBL/GenBank/DDBJ whole genome shotgun (WGS) entry which is preliminary data.</text>
</comment>
<name>A0ABR1D2B0_NECAM</name>
<keyword evidence="3" id="KW-1185">Reference proteome</keyword>
<gene>
    <name evidence="2" type="primary">Necator_chrIII.g11988</name>
    <name evidence="2" type="ORF">RB195_011222</name>
</gene>